<protein>
    <submittedName>
        <fullName evidence="4">DUF4038 domain-containing protein</fullName>
    </submittedName>
</protein>
<dbReference type="EMBL" id="JAVFWO010000004">
    <property type="protein sequence ID" value="MDQ7879175.1"/>
    <property type="molecule type" value="Genomic_DNA"/>
</dbReference>
<organism evidence="4 5">
    <name type="scientific">Microbacterium psychrotolerans</name>
    <dbReference type="NCBI Taxonomy" id="3068321"/>
    <lineage>
        <taxon>Bacteria</taxon>
        <taxon>Bacillati</taxon>
        <taxon>Actinomycetota</taxon>
        <taxon>Actinomycetes</taxon>
        <taxon>Micrococcales</taxon>
        <taxon>Microbacteriaceae</taxon>
        <taxon>Microbacterium</taxon>
    </lineage>
</organism>
<dbReference type="Pfam" id="PF13204">
    <property type="entry name" value="Apiosidase"/>
    <property type="match status" value="1"/>
</dbReference>
<dbReference type="Proteomes" id="UP001235133">
    <property type="component" value="Unassembled WGS sequence"/>
</dbReference>
<evidence type="ECO:0000259" key="1">
    <source>
        <dbReference type="Pfam" id="PF13204"/>
    </source>
</evidence>
<dbReference type="InterPro" id="IPR025277">
    <property type="entry name" value="Apiosidase-like_cat_dom"/>
</dbReference>
<dbReference type="Pfam" id="PF16586">
    <property type="entry name" value="DUF5060"/>
    <property type="match status" value="1"/>
</dbReference>
<gene>
    <name evidence="4" type="ORF">Q9R08_14395</name>
</gene>
<comment type="caution">
    <text evidence="4">The sequence shown here is derived from an EMBL/GenBank/DDBJ whole genome shotgun (WGS) entry which is preliminary data.</text>
</comment>
<proteinExistence type="predicted"/>
<dbReference type="InterPro" id="IPR013783">
    <property type="entry name" value="Ig-like_fold"/>
</dbReference>
<dbReference type="PANTHER" id="PTHR37836:SF2">
    <property type="entry name" value="DUF4038 DOMAIN-CONTAINING PROTEIN"/>
    <property type="match status" value="1"/>
</dbReference>
<sequence>MSSEPRAPQSSELYRPIELTFEGADLIPVDRTPLTLRLRHRASGAERVVPGFWDGGTTYRVRFAPDLEGEWSWTTESADAALSARTGTVDVARGAEHGPVRVAHRFHFAHADGTPFRPVGATAYNWLHQDEPLFSSTVDAIAEAGFNKFRFMVFPQGGGYIEHVPSLMPFEKTDGRWDVTKPVPEFFQRLDRAVEVLGERGIQADVLIYNAYDRGQFGLNELTEEEDAVYLRYLVARLAAYPHVWWSLCNEFDQLERPAERWDRTGALLAEIDPFDHLRSIHNWIELYDNNKPWVTHASIQNGSATTDFGRANLYRDVYGKPVVLDEIKYEGDILDRWGHLSAEELVHQFWVATVAGCYASHGESFVTASGSLHMVEGGPLRGASPARLAFLRRVLEEVEGAGLDPIDKWDDPAHVAGVPRRLYVQYLGRSAPETWGFRLPIGFPGERPEPGDTFEVDVIDTWNMTITPVGRRFTLDDVQRNDAYDRASAPIELPAGEALALRITRVAG</sequence>
<keyword evidence="5" id="KW-1185">Reference proteome</keyword>
<dbReference type="InterPro" id="IPR017853">
    <property type="entry name" value="GH"/>
</dbReference>
<dbReference type="RefSeq" id="WP_308868790.1">
    <property type="nucleotide sequence ID" value="NZ_JAVFWO010000004.1"/>
</dbReference>
<reference evidence="4 5" key="1">
    <citation type="submission" date="2023-08" db="EMBL/GenBank/DDBJ databases">
        <title>Microbacterium psychrotolerans sp. nov., a psychrotolerant bacterium isolated from soil in Heilongjiang Province, China.</title>
        <authorList>
            <person name="An P."/>
            <person name="Zhao D."/>
            <person name="Xiang H."/>
        </authorList>
    </citation>
    <scope>NUCLEOTIDE SEQUENCE [LARGE SCALE GENOMIC DNA]</scope>
    <source>
        <strain evidence="4 5">QXD-8</strain>
    </source>
</reference>
<name>A0ABU0Z3L6_9MICO</name>
<dbReference type="SUPFAM" id="SSF51445">
    <property type="entry name" value="(Trans)glycosidases"/>
    <property type="match status" value="1"/>
</dbReference>
<dbReference type="Pfam" id="PF18310">
    <property type="entry name" value="DUF5605"/>
    <property type="match status" value="1"/>
</dbReference>
<evidence type="ECO:0000259" key="3">
    <source>
        <dbReference type="Pfam" id="PF18310"/>
    </source>
</evidence>
<dbReference type="PANTHER" id="PTHR37836">
    <property type="entry name" value="LMO1036 PROTEIN"/>
    <property type="match status" value="1"/>
</dbReference>
<feature type="domain" description="DUF5060" evidence="2">
    <location>
        <begin position="13"/>
        <end position="77"/>
    </location>
</feature>
<feature type="domain" description="DUF5605" evidence="3">
    <location>
        <begin position="414"/>
        <end position="505"/>
    </location>
</feature>
<evidence type="ECO:0000313" key="4">
    <source>
        <dbReference type="EMBL" id="MDQ7879175.1"/>
    </source>
</evidence>
<dbReference type="Gene3D" id="2.60.40.3950">
    <property type="match status" value="1"/>
</dbReference>
<accession>A0ABU0Z3L6</accession>
<dbReference type="InterPro" id="IPR041239">
    <property type="entry name" value="DUF5605"/>
</dbReference>
<dbReference type="Gene3D" id="3.20.20.80">
    <property type="entry name" value="Glycosidases"/>
    <property type="match status" value="1"/>
</dbReference>
<dbReference type="Gene3D" id="2.60.40.10">
    <property type="entry name" value="Immunoglobulins"/>
    <property type="match status" value="1"/>
</dbReference>
<feature type="domain" description="Apiosidase-like catalytic" evidence="1">
    <location>
        <begin position="107"/>
        <end position="358"/>
    </location>
</feature>
<evidence type="ECO:0000259" key="2">
    <source>
        <dbReference type="Pfam" id="PF16586"/>
    </source>
</evidence>
<evidence type="ECO:0000313" key="5">
    <source>
        <dbReference type="Proteomes" id="UP001235133"/>
    </source>
</evidence>
<dbReference type="InterPro" id="IPR032260">
    <property type="entry name" value="DUF5060"/>
</dbReference>